<keyword evidence="2" id="KW-1185">Reference proteome</keyword>
<dbReference type="Proteomes" id="UP000223060">
    <property type="component" value="Chromosome"/>
</dbReference>
<dbReference type="RefSeq" id="WP_036060806.1">
    <property type="nucleotide sequence ID" value="NZ_CP011102.1"/>
</dbReference>
<accession>A0A1S7FVT0</accession>
<dbReference type="EMBL" id="CP011102">
    <property type="protein sequence ID" value="AQY51533.1"/>
    <property type="molecule type" value="Genomic_DNA"/>
</dbReference>
<sequence length="294" mass="33463">MKIENPTMFQVALPAKGENEIEVMKNLLEEIERMNADWKGNRPLPIPMVPEILTYQEFIEKESVQNDLQSLNLIPIGVDYEDVESVAWDNNLGNLLLVTGKQEEAQEIINNIIKIKHDVEIILFDEMPSLMDVRAGVTILSEKEEYESMIEKLHQSMTKRKELFINDKKKYGAQFNMTDFNNQFTKKILIINGCVNLVAQLSSSSLAKLAEIIQANGKHAISVVIGNELFSLQSAFDDVSKIIKRMPIAVVTVRLTDQNIFNVSNKNFKEVVLTNGEAYMIKDNNANKIKLIQY</sequence>
<evidence type="ECO:0000313" key="1">
    <source>
        <dbReference type="EMBL" id="AQY51533.1"/>
    </source>
</evidence>
<dbReference type="AlphaFoldDB" id="A0A1S7FVT0"/>
<reference evidence="2" key="1">
    <citation type="submission" date="2015-03" db="EMBL/GenBank/DDBJ databases">
        <authorList>
            <person name="Ferrari E."/>
            <person name="Walter M.C."/>
            <person name="Huptas C."/>
            <person name="Scherer S."/>
            <person name="Mueller-Herbst S."/>
        </authorList>
    </citation>
    <scope>NUCLEOTIDE SEQUENCE [LARGE SCALE GENOMIC DNA]</scope>
    <source>
        <strain evidence="2">LWP01</strain>
    </source>
</reference>
<gene>
    <name evidence="1" type="ORF">UE46_11135</name>
</gene>
<organism evidence="1 2">
    <name type="scientific">Listeria weihenstephanensis</name>
    <dbReference type="NCBI Taxonomy" id="1006155"/>
    <lineage>
        <taxon>Bacteria</taxon>
        <taxon>Bacillati</taxon>
        <taxon>Bacillota</taxon>
        <taxon>Bacilli</taxon>
        <taxon>Bacillales</taxon>
        <taxon>Listeriaceae</taxon>
        <taxon>Listeria</taxon>
    </lineage>
</organism>
<proteinExistence type="predicted"/>
<evidence type="ECO:0000313" key="2">
    <source>
        <dbReference type="Proteomes" id="UP000223060"/>
    </source>
</evidence>
<protein>
    <submittedName>
        <fullName evidence="1">Uncharacterized protein</fullName>
    </submittedName>
</protein>
<name>A0A1S7FVT0_9LIST</name>
<dbReference type="KEGG" id="lwi:UE46_11135"/>